<keyword evidence="1" id="KW-0472">Membrane</keyword>
<evidence type="ECO:0008006" key="5">
    <source>
        <dbReference type="Google" id="ProtNLM"/>
    </source>
</evidence>
<sequence>MKINITPFIIALVLSGFTSITLAAPQMRALGRVDANGDAVFESNQTEIEAGTPAFTRSAISVADSDNGGLWRYMARVDSTIPKLQISGSLENNTNNPLDSIELGLLNTFASYRDTITLSPQITDPYMVTIEMVVDGLLSIDGSNSRAAAGLVISPQGQLQSFDFQNYTTSGSVQDVLSAQYQFEGDAVFDLDTSLQFSISQLDPGVTASGDFSHSALINLILTDLNGNPLPEDSIQVSSDSGFFQTAPVPLPAASLLFLAGLTGLFVNAKRVS</sequence>
<dbReference type="AlphaFoldDB" id="F9ZZT0"/>
<dbReference type="HOGENOM" id="CLU_1018663_0_0_6"/>
<dbReference type="OrthoDB" id="5573659at2"/>
<feature type="signal peptide" evidence="2">
    <location>
        <begin position="1"/>
        <end position="23"/>
    </location>
</feature>
<dbReference type="EMBL" id="CP002738">
    <property type="protein sequence ID" value="AEF99898.1"/>
    <property type="molecule type" value="Genomic_DNA"/>
</dbReference>
<proteinExistence type="predicted"/>
<feature type="chain" id="PRO_5003392937" description="Secreted protein" evidence="2">
    <location>
        <begin position="24"/>
        <end position="273"/>
    </location>
</feature>
<keyword evidence="1" id="KW-1133">Transmembrane helix</keyword>
<dbReference type="RefSeq" id="WP_013818157.1">
    <property type="nucleotide sequence ID" value="NC_015572.1"/>
</dbReference>
<evidence type="ECO:0000313" key="4">
    <source>
        <dbReference type="Proteomes" id="UP000008888"/>
    </source>
</evidence>
<name>F9ZZT0_METMM</name>
<reference evidence="4" key="3">
    <citation type="submission" date="2011-05" db="EMBL/GenBank/DDBJ databases">
        <title>Complete sequence of Methylomonas methanica MC09.</title>
        <authorList>
            <consortium name="US DOE Joint Genome Institute"/>
            <person name="Lucas S."/>
            <person name="Han J."/>
            <person name="Lapidus A."/>
            <person name="Cheng J.-F."/>
            <person name="Goodwin L."/>
            <person name="Pitluck S."/>
            <person name="Peters L."/>
            <person name="Mikhailova N."/>
            <person name="Teshima H."/>
            <person name="Han C."/>
            <person name="Tapia R."/>
            <person name="Land M."/>
            <person name="Hauser L."/>
            <person name="Kyrpides N."/>
            <person name="Ivanova N."/>
            <person name="Pagani I."/>
            <person name="Stein L."/>
            <person name="Woyke T."/>
        </authorList>
    </citation>
    <scope>NUCLEOTIDE SEQUENCE [LARGE SCALE GENOMIC DNA]</scope>
    <source>
        <strain evidence="4">MC09</strain>
    </source>
</reference>
<gene>
    <name evidence="3" type="ordered locus">Metme_1475</name>
</gene>
<evidence type="ECO:0000256" key="1">
    <source>
        <dbReference type="SAM" id="Phobius"/>
    </source>
</evidence>
<feature type="transmembrane region" description="Helical" evidence="1">
    <location>
        <begin position="249"/>
        <end position="269"/>
    </location>
</feature>
<keyword evidence="4" id="KW-1185">Reference proteome</keyword>
<evidence type="ECO:0000256" key="2">
    <source>
        <dbReference type="SAM" id="SignalP"/>
    </source>
</evidence>
<protein>
    <recommendedName>
        <fullName evidence="5">Secreted protein</fullName>
    </recommendedName>
</protein>
<dbReference type="Proteomes" id="UP000008888">
    <property type="component" value="Chromosome"/>
</dbReference>
<organism evidence="3 4">
    <name type="scientific">Methylomonas methanica (strain DSM 25384 / MC09)</name>
    <dbReference type="NCBI Taxonomy" id="857087"/>
    <lineage>
        <taxon>Bacteria</taxon>
        <taxon>Pseudomonadati</taxon>
        <taxon>Pseudomonadota</taxon>
        <taxon>Gammaproteobacteria</taxon>
        <taxon>Methylococcales</taxon>
        <taxon>Methylococcaceae</taxon>
        <taxon>Methylomonas</taxon>
    </lineage>
</organism>
<evidence type="ECO:0000313" key="3">
    <source>
        <dbReference type="EMBL" id="AEF99898.1"/>
    </source>
</evidence>
<dbReference type="KEGG" id="mmt:Metme_1475"/>
<accession>F9ZZT0</accession>
<reference evidence="3 4" key="1">
    <citation type="journal article" date="2011" name="J. Bacteriol.">
        <title>Complete Genome Sequence of the Aerobic Marine Methanotroph Methylomonas methanica MC09.</title>
        <authorList>
            <person name="Boden R."/>
            <person name="Cunliffe M."/>
            <person name="Scanlan J."/>
            <person name="Moussard H."/>
            <person name="Kits K.D."/>
            <person name="Klotz M.G."/>
            <person name="Jetten M.S."/>
            <person name="Vuilleumier S."/>
            <person name="Han J."/>
            <person name="Peters L."/>
            <person name="Mikhailova N."/>
            <person name="Teshima H."/>
            <person name="Tapia R."/>
            <person name="Kyrpides N."/>
            <person name="Ivanova N."/>
            <person name="Pagani I."/>
            <person name="Cheng J.F."/>
            <person name="Goodwin L."/>
            <person name="Han C."/>
            <person name="Hauser L."/>
            <person name="Land M.L."/>
            <person name="Lapidus A."/>
            <person name="Lucas S."/>
            <person name="Pitluck S."/>
            <person name="Woyke T."/>
            <person name="Stein L."/>
            <person name="Murrell J.C."/>
        </authorList>
    </citation>
    <scope>NUCLEOTIDE SEQUENCE [LARGE SCALE GENOMIC DNA]</scope>
    <source>
        <strain evidence="3 4">MC09</strain>
    </source>
</reference>
<reference key="2">
    <citation type="submission" date="2011-05" db="EMBL/GenBank/DDBJ databases">
        <title>Complete genome sequence of the aerobic marine methanotroph Methylomonas methanica MC09.</title>
        <authorList>
            <person name="Boden R."/>
            <person name="Cunliffe M."/>
            <person name="Scanlan J."/>
            <person name="Moussard H."/>
            <person name="Kits K.D."/>
            <person name="Klotz M."/>
            <person name="Jetten M."/>
            <person name="Vuilleumier S."/>
            <person name="Han J."/>
            <person name="Peters L."/>
            <person name="Mikhailova N."/>
            <person name="Teshima H."/>
            <person name="Tapia R."/>
            <person name="Kyrpides N."/>
            <person name="Ivanova N."/>
            <person name="Pagani I."/>
            <person name="Cheng J.-F."/>
            <person name="Goodwin L."/>
            <person name="Han C."/>
            <person name="Hauser L."/>
            <person name="Land M."/>
            <person name="Lapidus A."/>
            <person name="Lucas S."/>
            <person name="Pitluck S."/>
            <person name="Woyke T."/>
            <person name="Stein L.Y."/>
            <person name="Murrell C."/>
        </authorList>
    </citation>
    <scope>NUCLEOTIDE SEQUENCE</scope>
    <source>
        <strain>MC09</strain>
    </source>
</reference>
<keyword evidence="1" id="KW-0812">Transmembrane</keyword>
<keyword evidence="2" id="KW-0732">Signal</keyword>